<organism evidence="1 2">
    <name type="scientific">Frankliniella occidentalis</name>
    <name type="common">Western flower thrips</name>
    <name type="synonym">Euthrips occidentalis</name>
    <dbReference type="NCBI Taxonomy" id="133901"/>
    <lineage>
        <taxon>Eukaryota</taxon>
        <taxon>Metazoa</taxon>
        <taxon>Ecdysozoa</taxon>
        <taxon>Arthropoda</taxon>
        <taxon>Hexapoda</taxon>
        <taxon>Insecta</taxon>
        <taxon>Pterygota</taxon>
        <taxon>Neoptera</taxon>
        <taxon>Paraneoptera</taxon>
        <taxon>Thysanoptera</taxon>
        <taxon>Terebrantia</taxon>
        <taxon>Thripoidea</taxon>
        <taxon>Thripidae</taxon>
        <taxon>Frankliniella</taxon>
    </lineage>
</organism>
<dbReference type="KEGG" id="foc:127750187"/>
<protein>
    <submittedName>
        <fullName evidence="2">Uncharacterized protein LOC127750187</fullName>
    </submittedName>
</protein>
<reference evidence="2" key="1">
    <citation type="submission" date="2025-08" db="UniProtKB">
        <authorList>
            <consortium name="RefSeq"/>
        </authorList>
    </citation>
    <scope>IDENTIFICATION</scope>
    <source>
        <tissue evidence="2">Whole organism</tissue>
    </source>
</reference>
<sequence length="253" mass="27313">MKSRRSSPGTSKKTTVMANTIKRDRSLGTGNCRRSSNQYVVELRMNNAKLATSLANERNKNSKIIQLNTSMREQIVGQQAELRAIAGAARAGLQKFQSALDLMIEASDLIATVNQKIGTLCAEPAPVQQPSNLLASSSQSPVIVAPTARTPSSPVGPNTSAVVARVHNKDSSGTSTLTQGTARPMVQGQVISTNPTVRLQRLVVPVPLGRGPQRVPPQRGVDFLSSRSLGYARLRNTFICLSENTEYVRLRHT</sequence>
<gene>
    <name evidence="2" type="primary">LOC127750187</name>
</gene>
<keyword evidence="1" id="KW-1185">Reference proteome</keyword>
<accession>A0A9C6UB94</accession>
<dbReference type="GeneID" id="127750187"/>
<proteinExistence type="predicted"/>
<dbReference type="Proteomes" id="UP000504606">
    <property type="component" value="Unplaced"/>
</dbReference>
<name>A0A9C6UB94_FRAOC</name>
<evidence type="ECO:0000313" key="2">
    <source>
        <dbReference type="RefSeq" id="XP_052127029.1"/>
    </source>
</evidence>
<dbReference type="AlphaFoldDB" id="A0A9C6UB94"/>
<dbReference type="RefSeq" id="XP_052127029.1">
    <property type="nucleotide sequence ID" value="XM_052271069.1"/>
</dbReference>
<evidence type="ECO:0000313" key="1">
    <source>
        <dbReference type="Proteomes" id="UP000504606"/>
    </source>
</evidence>